<evidence type="ECO:0000256" key="1">
    <source>
        <dbReference type="ARBA" id="ARBA00000900"/>
    </source>
</evidence>
<dbReference type="PANTHER" id="PTHR45647:SF15">
    <property type="entry name" value="U-BOX DOMAIN-CONTAINING PROTEIN 35"/>
    <property type="match status" value="1"/>
</dbReference>
<dbReference type="InterPro" id="IPR013083">
    <property type="entry name" value="Znf_RING/FYVE/PHD"/>
</dbReference>
<dbReference type="SMART" id="SM00220">
    <property type="entry name" value="S_TKc"/>
    <property type="match status" value="1"/>
</dbReference>
<evidence type="ECO:0000256" key="6">
    <source>
        <dbReference type="ARBA" id="ARBA00022777"/>
    </source>
</evidence>
<dbReference type="InterPro" id="IPR006016">
    <property type="entry name" value="UspA"/>
</dbReference>
<feature type="region of interest" description="Disordered" evidence="11">
    <location>
        <begin position="241"/>
        <end position="310"/>
    </location>
</feature>
<name>A0A0D6R246_ARACU</name>
<dbReference type="InterPro" id="IPR008271">
    <property type="entry name" value="Ser/Thr_kinase_AS"/>
</dbReference>
<dbReference type="PROSITE" id="PS00107">
    <property type="entry name" value="PROTEIN_KINASE_ATP"/>
    <property type="match status" value="1"/>
</dbReference>
<dbReference type="CDD" id="cd16655">
    <property type="entry name" value="RING-Ubox_WDSUB1-like"/>
    <property type="match status" value="1"/>
</dbReference>
<organism evidence="14">
    <name type="scientific">Araucaria cunninghamii</name>
    <name type="common">Hoop pine</name>
    <name type="synonym">Moreton Bay pine</name>
    <dbReference type="NCBI Taxonomy" id="56994"/>
    <lineage>
        <taxon>Eukaryota</taxon>
        <taxon>Viridiplantae</taxon>
        <taxon>Streptophyta</taxon>
        <taxon>Embryophyta</taxon>
        <taxon>Tracheophyta</taxon>
        <taxon>Spermatophyta</taxon>
        <taxon>Pinopsida</taxon>
        <taxon>Pinidae</taxon>
        <taxon>Conifers II</taxon>
        <taxon>Araucariales</taxon>
        <taxon>Araucariaceae</taxon>
        <taxon>Araucaria</taxon>
    </lineage>
</organism>
<dbReference type="CDD" id="cd01989">
    <property type="entry name" value="USP_STK_Ubox_N"/>
    <property type="match status" value="1"/>
</dbReference>
<feature type="domain" description="Protein kinase" evidence="12">
    <location>
        <begin position="543"/>
        <end position="819"/>
    </location>
</feature>
<evidence type="ECO:0000259" key="13">
    <source>
        <dbReference type="PROSITE" id="PS51698"/>
    </source>
</evidence>
<evidence type="ECO:0000256" key="5">
    <source>
        <dbReference type="ARBA" id="ARBA00022741"/>
    </source>
</evidence>
<dbReference type="InterPro" id="IPR003613">
    <property type="entry name" value="Ubox_domain"/>
</dbReference>
<dbReference type="Gene3D" id="1.10.510.10">
    <property type="entry name" value="Transferase(Phosphotransferase) domain 1"/>
    <property type="match status" value="1"/>
</dbReference>
<dbReference type="InterPro" id="IPR051348">
    <property type="entry name" value="U-box_ubiquitin_ligases"/>
</dbReference>
<keyword evidence="6" id="KW-0418">Kinase</keyword>
<dbReference type="InterPro" id="IPR017441">
    <property type="entry name" value="Protein_kinase_ATP_BS"/>
</dbReference>
<dbReference type="PROSITE" id="PS50011">
    <property type="entry name" value="PROTEIN_KINASE_DOM"/>
    <property type="match status" value="1"/>
</dbReference>
<dbReference type="EMBL" id="GCKF01037727">
    <property type="protein sequence ID" value="JAG96353.1"/>
    <property type="molecule type" value="Transcribed_RNA"/>
</dbReference>
<dbReference type="PROSITE" id="PS00108">
    <property type="entry name" value="PROTEIN_KINASE_ST"/>
    <property type="match status" value="1"/>
</dbReference>
<dbReference type="SUPFAM" id="SSF56112">
    <property type="entry name" value="Protein kinase-like (PK-like)"/>
    <property type="match status" value="1"/>
</dbReference>
<comment type="catalytic activity">
    <reaction evidence="1">
        <text>S-ubiquitinyl-[E2 ubiquitin-conjugating enzyme]-L-cysteine + [acceptor protein]-L-lysine = [E2 ubiquitin-conjugating enzyme]-L-cysteine + N(6)-ubiquitinyl-[acceptor protein]-L-lysine.</text>
        <dbReference type="EC" id="2.3.2.27"/>
    </reaction>
</comment>
<dbReference type="SMART" id="SM00504">
    <property type="entry name" value="Ubox"/>
    <property type="match status" value="1"/>
</dbReference>
<dbReference type="Pfam" id="PF00582">
    <property type="entry name" value="Usp"/>
    <property type="match status" value="1"/>
</dbReference>
<dbReference type="InterPro" id="IPR014729">
    <property type="entry name" value="Rossmann-like_a/b/a_fold"/>
</dbReference>
<dbReference type="Pfam" id="PF00069">
    <property type="entry name" value="Pkinase"/>
    <property type="match status" value="1"/>
</dbReference>
<dbReference type="Gene3D" id="3.40.50.620">
    <property type="entry name" value="HUPs"/>
    <property type="match status" value="1"/>
</dbReference>
<dbReference type="UniPathway" id="UPA00143"/>
<comment type="pathway">
    <text evidence="2">Protein modification; protein ubiquitination.</text>
</comment>
<feature type="coiled-coil region" evidence="10">
    <location>
        <begin position="460"/>
        <end position="501"/>
    </location>
</feature>
<dbReference type="FunFam" id="3.30.200.20:FF:000162">
    <property type="entry name" value="Adenine nucleotide alpha hydrolase-like domain kinase"/>
    <property type="match status" value="1"/>
</dbReference>
<sequence>MEMGDEIQEGNDITSSMVAVAVNRNKNSIYAVKWALQQYMPPGQTLMLIHVRPRVLTIPTPMGNHVPIAQVREDAVAAYKRTLKAQTDEMLLPYRQLCNIKKVEAKIVVVEEDDVASAIVQQISNFSISKLVIGASSRNAITRRFKGTDIPVSVAKNAPNFCTIYVISKGKLTSVRSASSTELKTDSPEDGRSVSSFYSDISYCSSQDTGEIESESEDSSQFYSLSLPVQRNRALSNINRTMKRSISSPGSTGSNTSSPRYSSTRSQTSGIEEANEVGENGRSHLSRSSEVNSEGYGTPTSEERGSPVSSVQLQNMTSIKEVTSSITSAFPLTQDYGLSENTNTDHSILDIPSIDSLCGTSRVETNIFDRLEEIDEINNIHNEHERPEVDSTLTSASEIQMNESFSPDQQNIIFELEKLKLELKHTVGMYNLARQDAIDARIKANELNLQRLQEAKKLEIAKKREELAKAIASREKAKSEAAIKQAEAARLLAEREALQRRDAELRAIRELEGRQKAEEALASAHLRYRTYSLQEIQCATDFFSESLKIGEGGYGAVYKCILQHTTVAVKVLRPEAAEGIQQFQQEVEVLSQIRHPHMVLLLGACPEHGCLVYEYMANGSLDDRLFCRGNTPPIPWFTRFRIAWEVASALLFLHSAKPTPIVHRDLKPGNILLDNNFVSKIGDVGLARLVPPKTTTTVTEYKETVPAGTFCYIDPEYQRTGTLGPKSDVYALGVMLLQLLTGGLPMGITFAVETAIERGSFEEVLDKTAGDWPQVEAFDLAKLGLKCAEMRRRDRPDLEKDILPELERLKAFADAHTVLTMEEIDVMPPSHFVCPILKEIMEEPYVAADGFTYEYRAITTWLQSNDTSPMTNLPLEHKHLIPNHSLRSAILEWEHY</sequence>
<evidence type="ECO:0000256" key="11">
    <source>
        <dbReference type="SAM" id="MobiDB-lite"/>
    </source>
</evidence>
<dbReference type="Gene3D" id="3.30.200.20">
    <property type="entry name" value="Phosphorylase Kinase, domain 1"/>
    <property type="match status" value="1"/>
</dbReference>
<feature type="domain" description="U-box" evidence="13">
    <location>
        <begin position="827"/>
        <end position="896"/>
    </location>
</feature>
<feature type="compositionally biased region" description="Polar residues" evidence="11">
    <location>
        <begin position="260"/>
        <end position="270"/>
    </location>
</feature>
<dbReference type="InterPro" id="IPR000719">
    <property type="entry name" value="Prot_kinase_dom"/>
</dbReference>
<keyword evidence="7" id="KW-0833">Ubl conjugation pathway</keyword>
<evidence type="ECO:0000259" key="12">
    <source>
        <dbReference type="PROSITE" id="PS50011"/>
    </source>
</evidence>
<dbReference type="SUPFAM" id="SSF52402">
    <property type="entry name" value="Adenine nucleotide alpha hydrolases-like"/>
    <property type="match status" value="1"/>
</dbReference>
<feature type="compositionally biased region" description="Low complexity" evidence="11">
    <location>
        <begin position="245"/>
        <end position="259"/>
    </location>
</feature>
<accession>A0A0D6R246</accession>
<reference evidence="14" key="1">
    <citation type="submission" date="2015-03" db="EMBL/GenBank/DDBJ databases">
        <title>A transcriptome of Araucaria cunninghamii, an australian fine timber species.</title>
        <authorList>
            <person name="Jing Yi C.J.Y."/>
            <person name="Yin San L.Y.S."/>
            <person name="Abdul Karim S.S."/>
            <person name="Wan Azmi N.N."/>
            <person name="Hercus R.R."/>
            <person name="Croft L.L."/>
        </authorList>
    </citation>
    <scope>NUCLEOTIDE SEQUENCE</scope>
    <source>
        <strain evidence="14">MI0301</strain>
        <tissue evidence="14">Leaf</tissue>
    </source>
</reference>
<keyword evidence="4" id="KW-0808">Transferase</keyword>
<dbReference type="PROSITE" id="PS51698">
    <property type="entry name" value="U_BOX"/>
    <property type="match status" value="1"/>
</dbReference>
<dbReference type="Gene3D" id="3.30.40.10">
    <property type="entry name" value="Zinc/RING finger domain, C3HC4 (zinc finger)"/>
    <property type="match status" value="1"/>
</dbReference>
<feature type="binding site" evidence="9">
    <location>
        <position position="570"/>
    </location>
    <ligand>
        <name>ATP</name>
        <dbReference type="ChEBI" id="CHEBI:30616"/>
    </ligand>
</feature>
<proteinExistence type="predicted"/>
<dbReference type="GO" id="GO:0061630">
    <property type="term" value="F:ubiquitin protein ligase activity"/>
    <property type="evidence" value="ECO:0007669"/>
    <property type="project" value="UniProtKB-EC"/>
</dbReference>
<protein>
    <recommendedName>
        <fullName evidence="3">RING-type E3 ubiquitin transferase</fullName>
        <ecNumber evidence="3">2.3.2.27</ecNumber>
    </recommendedName>
</protein>
<dbReference type="AlphaFoldDB" id="A0A0D6R246"/>
<dbReference type="InterPro" id="IPR011009">
    <property type="entry name" value="Kinase-like_dom_sf"/>
</dbReference>
<dbReference type="EC" id="2.3.2.27" evidence="3"/>
<dbReference type="SUPFAM" id="SSF57850">
    <property type="entry name" value="RING/U-box"/>
    <property type="match status" value="1"/>
</dbReference>
<keyword evidence="10" id="KW-0175">Coiled coil</keyword>
<dbReference type="GO" id="GO:0004672">
    <property type="term" value="F:protein kinase activity"/>
    <property type="evidence" value="ECO:0007669"/>
    <property type="project" value="InterPro"/>
</dbReference>
<evidence type="ECO:0000256" key="10">
    <source>
        <dbReference type="SAM" id="Coils"/>
    </source>
</evidence>
<keyword evidence="8 9" id="KW-0067">ATP-binding</keyword>
<evidence type="ECO:0000313" key="14">
    <source>
        <dbReference type="EMBL" id="JAG96353.1"/>
    </source>
</evidence>
<dbReference type="CDD" id="cd14066">
    <property type="entry name" value="STKc_IRAK"/>
    <property type="match status" value="1"/>
</dbReference>
<evidence type="ECO:0000256" key="3">
    <source>
        <dbReference type="ARBA" id="ARBA00012483"/>
    </source>
</evidence>
<evidence type="ECO:0000256" key="9">
    <source>
        <dbReference type="PROSITE-ProRule" id="PRU10141"/>
    </source>
</evidence>
<evidence type="ECO:0000256" key="4">
    <source>
        <dbReference type="ARBA" id="ARBA00022679"/>
    </source>
</evidence>
<dbReference type="GO" id="GO:0005524">
    <property type="term" value="F:ATP binding"/>
    <property type="evidence" value="ECO:0007669"/>
    <property type="project" value="UniProtKB-UniRule"/>
</dbReference>
<dbReference type="GO" id="GO:0016567">
    <property type="term" value="P:protein ubiquitination"/>
    <property type="evidence" value="ECO:0007669"/>
    <property type="project" value="UniProtKB-UniPathway"/>
</dbReference>
<evidence type="ECO:0000256" key="2">
    <source>
        <dbReference type="ARBA" id="ARBA00004906"/>
    </source>
</evidence>
<evidence type="ECO:0000256" key="7">
    <source>
        <dbReference type="ARBA" id="ARBA00022786"/>
    </source>
</evidence>
<keyword evidence="5 9" id="KW-0547">Nucleotide-binding</keyword>
<dbReference type="PANTHER" id="PTHR45647">
    <property type="entry name" value="OS02G0152300 PROTEIN"/>
    <property type="match status" value="1"/>
</dbReference>
<dbReference type="Pfam" id="PF04564">
    <property type="entry name" value="U-box"/>
    <property type="match status" value="1"/>
</dbReference>
<evidence type="ECO:0000256" key="8">
    <source>
        <dbReference type="ARBA" id="ARBA00022840"/>
    </source>
</evidence>